<reference evidence="1 2" key="1">
    <citation type="submission" date="2024-04" db="EMBL/GenBank/DDBJ databases">
        <authorList>
            <consortium name="Genoscope - CEA"/>
            <person name="William W."/>
        </authorList>
    </citation>
    <scope>NUCLEOTIDE SEQUENCE [LARGE SCALE GENOMIC DNA]</scope>
</reference>
<comment type="caution">
    <text evidence="1">The sequence shown here is derived from an EMBL/GenBank/DDBJ whole genome shotgun (WGS) entry which is preliminary data.</text>
</comment>
<dbReference type="Proteomes" id="UP001497497">
    <property type="component" value="Unassembled WGS sequence"/>
</dbReference>
<dbReference type="AlphaFoldDB" id="A0AAV2IMM4"/>
<proteinExistence type="predicted"/>
<gene>
    <name evidence="1" type="ORF">GSLYS_00020274001</name>
</gene>
<name>A0AAV2IMM4_LYMST</name>
<sequence>MDAEPCPIFTEHVNYYENPLEFPALQPMPYNVNPDHLSWQRLEAARLRRLGIPQRDSRHCNIVYNSQVAKMNAALNQKPRTAPPCIDKLMEDTKRYNTNSISPFYTHQKRTCGYFFTRDTDNRLHKNGVPPSDLVAWRTNYSSM</sequence>
<keyword evidence="2" id="KW-1185">Reference proteome</keyword>
<dbReference type="PANTHER" id="PTHR35444:SF1">
    <property type="entry name" value="RIKEN CDNA 1700001C19 GENE"/>
    <property type="match status" value="1"/>
</dbReference>
<dbReference type="EMBL" id="CAXITT010000875">
    <property type="protein sequence ID" value="CAL1546897.1"/>
    <property type="molecule type" value="Genomic_DNA"/>
</dbReference>
<dbReference type="InterPro" id="IPR054446">
    <property type="entry name" value="CIMIP3-like"/>
</dbReference>
<organism evidence="1 2">
    <name type="scientific">Lymnaea stagnalis</name>
    <name type="common">Great pond snail</name>
    <name type="synonym">Helix stagnalis</name>
    <dbReference type="NCBI Taxonomy" id="6523"/>
    <lineage>
        <taxon>Eukaryota</taxon>
        <taxon>Metazoa</taxon>
        <taxon>Spiralia</taxon>
        <taxon>Lophotrochozoa</taxon>
        <taxon>Mollusca</taxon>
        <taxon>Gastropoda</taxon>
        <taxon>Heterobranchia</taxon>
        <taxon>Euthyneura</taxon>
        <taxon>Panpulmonata</taxon>
        <taxon>Hygrophila</taxon>
        <taxon>Lymnaeoidea</taxon>
        <taxon>Lymnaeidae</taxon>
        <taxon>Lymnaea</taxon>
    </lineage>
</organism>
<dbReference type="PANTHER" id="PTHR35444">
    <property type="entry name" value="RIKEN CDNA 1700001C19 GENE"/>
    <property type="match status" value="1"/>
</dbReference>
<protein>
    <submittedName>
        <fullName evidence="1">Uncharacterized protein</fullName>
    </submittedName>
</protein>
<dbReference type="Pfam" id="PF22581">
    <property type="entry name" value="CIMIP3"/>
    <property type="match status" value="1"/>
</dbReference>
<evidence type="ECO:0000313" key="1">
    <source>
        <dbReference type="EMBL" id="CAL1546897.1"/>
    </source>
</evidence>
<evidence type="ECO:0000313" key="2">
    <source>
        <dbReference type="Proteomes" id="UP001497497"/>
    </source>
</evidence>
<accession>A0AAV2IMM4</accession>